<organism evidence="1">
    <name type="scientific">marine sediment metagenome</name>
    <dbReference type="NCBI Taxonomy" id="412755"/>
    <lineage>
        <taxon>unclassified sequences</taxon>
        <taxon>metagenomes</taxon>
        <taxon>ecological metagenomes</taxon>
    </lineage>
</organism>
<dbReference type="EMBL" id="LAZR01040369">
    <property type="protein sequence ID" value="KKL14651.1"/>
    <property type="molecule type" value="Genomic_DNA"/>
</dbReference>
<gene>
    <name evidence="1" type="ORF">LCGC14_2513480</name>
</gene>
<comment type="caution">
    <text evidence="1">The sequence shown here is derived from an EMBL/GenBank/DDBJ whole genome shotgun (WGS) entry which is preliminary data.</text>
</comment>
<name>A0A0F9DA59_9ZZZZ</name>
<reference evidence="1" key="1">
    <citation type="journal article" date="2015" name="Nature">
        <title>Complex archaea that bridge the gap between prokaryotes and eukaryotes.</title>
        <authorList>
            <person name="Spang A."/>
            <person name="Saw J.H."/>
            <person name="Jorgensen S.L."/>
            <person name="Zaremba-Niedzwiedzka K."/>
            <person name="Martijn J."/>
            <person name="Lind A.E."/>
            <person name="van Eijk R."/>
            <person name="Schleper C."/>
            <person name="Guy L."/>
            <person name="Ettema T.J."/>
        </authorList>
    </citation>
    <scope>NUCLEOTIDE SEQUENCE</scope>
</reference>
<evidence type="ECO:0000313" key="1">
    <source>
        <dbReference type="EMBL" id="KKL14651.1"/>
    </source>
</evidence>
<protein>
    <submittedName>
        <fullName evidence="1">Uncharacterized protein</fullName>
    </submittedName>
</protein>
<proteinExistence type="predicted"/>
<accession>A0A0F9DA59</accession>
<sequence>MASNRLFLYDPETKTAFCIAKGYGTGWSSYPSDTEIQRLNNFFDDAQEFTSNIKATRYELKTERELADGTRIYWADKTEIVQLFKK</sequence>
<dbReference type="AlphaFoldDB" id="A0A0F9DA59"/>